<name>A0AC61NFJ1_9BACT</name>
<keyword evidence="2" id="KW-1185">Reference proteome</keyword>
<dbReference type="Proteomes" id="UP000826212">
    <property type="component" value="Chromosome"/>
</dbReference>
<proteinExistence type="predicted"/>
<evidence type="ECO:0000313" key="2">
    <source>
        <dbReference type="Proteomes" id="UP000826212"/>
    </source>
</evidence>
<sequence length="594" mass="65105">MADSPYLNSSGNIKYIVYSEGKAIHSSCPLTSLFVCNRINYIPYATLVFCDGDVSRGQFELLDSSIFNPGKKVKVEVGYGNTIHSVFEGVVVKCALKVRLNGSQLIVECKDEAVKLTIGRRSVNFVDSSDAETIKKMISNVGLSADVDITTTKHEQLIQYNVTDWDFILSRAEVNGLQVIVHDGHVIVKKPETNGDVVLTIEYGKDIIDLDAEVDSQYQIKSVSAMAWNSSEQKMIEQKGTAPSLNKVGDFTKESLSKIAAPSELILQSGAELDDKELKAWADAQLLKSGMSMITGSVTFHGNTSVLPGTLIELKKVGKHFEGKVYVTGVTHEIMCGKWITVVNFGLPPQWFVEREHAQFVSASGLLPSIGGLQIGKVMTLEGDPKQEFRVQVKIPNIHDESEGVWARLANFYATSGKGLFFIPEVNDEVVLGFLNDDPRHPVVLGVLYSGKHPMPEVLKSENSIKMIQTREDLKLEFDDENKKITLTTVGQNKVVLNDKEKSILLHDQNGNKITLSDKGIVFDSPKDVKVISKGSIILDAMKEVCMTSKKDIHIDGLNVNASAKIKFVAAAKANAELSANGQTMIKGAVVMIN</sequence>
<gene>
    <name evidence="1" type="primary">vgrG</name>
    <name evidence="1" type="ORF">K4L44_00265</name>
</gene>
<organism evidence="1 2">
    <name type="scientific">Halosquirtibacter laminarini</name>
    <dbReference type="NCBI Taxonomy" id="3374600"/>
    <lineage>
        <taxon>Bacteria</taxon>
        <taxon>Pseudomonadati</taxon>
        <taxon>Bacteroidota</taxon>
        <taxon>Bacteroidia</taxon>
        <taxon>Marinilabiliales</taxon>
        <taxon>Prolixibacteraceae</taxon>
        <taxon>Halosquirtibacter</taxon>
    </lineage>
</organism>
<protein>
    <submittedName>
        <fullName evidence="1">Type VI secretion system tip protein VgrG</fullName>
    </submittedName>
</protein>
<reference evidence="1" key="1">
    <citation type="submission" date="2021-08" db="EMBL/GenBank/DDBJ databases">
        <title>Novel anaerobic bacterium isolated from sea squirt in East Sea, Republic of Korea.</title>
        <authorList>
            <person name="Nguyen T.H."/>
            <person name="Li Z."/>
            <person name="Lee Y.-J."/>
            <person name="Ko J."/>
            <person name="Kim S.-G."/>
        </authorList>
    </citation>
    <scope>NUCLEOTIDE SEQUENCE</scope>
    <source>
        <strain evidence="1">KCTC 25031</strain>
    </source>
</reference>
<dbReference type="EMBL" id="CP081303">
    <property type="protein sequence ID" value="QZE14373.1"/>
    <property type="molecule type" value="Genomic_DNA"/>
</dbReference>
<evidence type="ECO:0000313" key="1">
    <source>
        <dbReference type="EMBL" id="QZE14373.1"/>
    </source>
</evidence>
<accession>A0AC61NFJ1</accession>